<evidence type="ECO:0000259" key="8">
    <source>
        <dbReference type="PROSITE" id="PS50850"/>
    </source>
</evidence>
<feature type="transmembrane region" description="Helical" evidence="7">
    <location>
        <begin position="372"/>
        <end position="391"/>
    </location>
</feature>
<keyword evidence="3 7" id="KW-0812">Transmembrane</keyword>
<feature type="transmembrane region" description="Helical" evidence="7">
    <location>
        <begin position="36"/>
        <end position="52"/>
    </location>
</feature>
<dbReference type="Pfam" id="PF07690">
    <property type="entry name" value="MFS_1"/>
    <property type="match status" value="1"/>
</dbReference>
<comment type="subcellular location">
    <subcellularLocation>
        <location evidence="1">Endomembrane system</location>
        <topology evidence="1">Multi-pass membrane protein</topology>
    </subcellularLocation>
</comment>
<gene>
    <name evidence="9" type="ORF">BOTBODRAFT_362312</name>
</gene>
<dbReference type="Gene3D" id="1.20.1720.10">
    <property type="entry name" value="Multidrug resistance protein D"/>
    <property type="match status" value="1"/>
</dbReference>
<dbReference type="InterPro" id="IPR011701">
    <property type="entry name" value="MFS"/>
</dbReference>
<dbReference type="Gene3D" id="1.20.1250.20">
    <property type="entry name" value="MFS general substrate transporter like domains"/>
    <property type="match status" value="1"/>
</dbReference>
<dbReference type="GO" id="GO:0022857">
    <property type="term" value="F:transmembrane transporter activity"/>
    <property type="evidence" value="ECO:0007669"/>
    <property type="project" value="InterPro"/>
</dbReference>
<evidence type="ECO:0000256" key="3">
    <source>
        <dbReference type="ARBA" id="ARBA00022692"/>
    </source>
</evidence>
<keyword evidence="4 7" id="KW-1133">Transmembrane helix</keyword>
<feature type="transmembrane region" description="Helical" evidence="7">
    <location>
        <begin position="297"/>
        <end position="320"/>
    </location>
</feature>
<keyword evidence="10" id="KW-1185">Reference proteome</keyword>
<feature type="domain" description="Major facilitator superfamily (MFS) profile" evidence="8">
    <location>
        <begin position="39"/>
        <end position="535"/>
    </location>
</feature>
<dbReference type="OrthoDB" id="10021397at2759"/>
<dbReference type="Proteomes" id="UP000027195">
    <property type="component" value="Unassembled WGS sequence"/>
</dbReference>
<feature type="transmembrane region" description="Helical" evidence="7">
    <location>
        <begin position="403"/>
        <end position="425"/>
    </location>
</feature>
<dbReference type="PANTHER" id="PTHR23501:SF191">
    <property type="entry name" value="VACUOLAR BASIC AMINO ACID TRANSPORTER 4"/>
    <property type="match status" value="1"/>
</dbReference>
<dbReference type="InParanoid" id="A0A067MGP8"/>
<sequence>MSPEPTSVEKVDADQTMTAAEAPPPLPGAALGTKRILSIFVGLVLAVFVSALDETIVATASVKITSDFNAFALYSWIPVSYLVAINSAQPLYGKFSDILGRRPVLVFGLVIFLLGSAGCGWAPNMPFFLAARAVAGIGAGGLVGMAYIIISDLFPIEQCPKYQGFLSGGFALAAVLGPVLGGVFTSEATWRWCFWINLPMVGITLVAVLLLLNLPSRKINSYVNELKRVDVIGAFFLVATIACLVLPLGLGGNFWRWNSPQVIVLFIISALSLAIFLWVQLRVAAEPIIPVRLLKNVGLIAAWFTLFFYGMAFITFLYYVPVWSQVVEGMTPITSGLQLLAILGAIVINGFLYEHFLKLADYLPFPPLRTMLAVGCSIHLLGAILIGSTFTPHLPKGVQVVFLLIYGLGCGMTIQTSFISAVVVVDPMDIAMANSLAVLFQNLGDATGLAISGAILRATLQAGFRKISADVVNPSTLSQILDNPDLINQPGFLPDAARGIVKAQFVKSLQLVFRVTIAFAGVALIVGFFTRPPPKEQKGGSDANGDNEENGGGEANGRTGVEDDVEKNLGSSKRESSGSMDTS</sequence>
<feature type="region of interest" description="Disordered" evidence="6">
    <location>
        <begin position="533"/>
        <end position="583"/>
    </location>
</feature>
<dbReference type="InterPro" id="IPR020846">
    <property type="entry name" value="MFS_dom"/>
</dbReference>
<evidence type="ECO:0000256" key="4">
    <source>
        <dbReference type="ARBA" id="ARBA00022989"/>
    </source>
</evidence>
<evidence type="ECO:0000313" key="10">
    <source>
        <dbReference type="Proteomes" id="UP000027195"/>
    </source>
</evidence>
<dbReference type="GO" id="GO:0005886">
    <property type="term" value="C:plasma membrane"/>
    <property type="evidence" value="ECO:0007669"/>
    <property type="project" value="TreeGrafter"/>
</dbReference>
<feature type="transmembrane region" description="Helical" evidence="7">
    <location>
        <begin position="72"/>
        <end position="92"/>
    </location>
</feature>
<feature type="transmembrane region" description="Helical" evidence="7">
    <location>
        <begin position="262"/>
        <end position="285"/>
    </location>
</feature>
<dbReference type="EMBL" id="KL198041">
    <property type="protein sequence ID" value="KDQ13845.1"/>
    <property type="molecule type" value="Genomic_DNA"/>
</dbReference>
<dbReference type="InterPro" id="IPR036259">
    <property type="entry name" value="MFS_trans_sf"/>
</dbReference>
<evidence type="ECO:0000256" key="7">
    <source>
        <dbReference type="SAM" id="Phobius"/>
    </source>
</evidence>
<feature type="transmembrane region" description="Helical" evidence="7">
    <location>
        <begin position="511"/>
        <end position="529"/>
    </location>
</feature>
<dbReference type="PROSITE" id="PS50850">
    <property type="entry name" value="MFS"/>
    <property type="match status" value="1"/>
</dbReference>
<evidence type="ECO:0000256" key="2">
    <source>
        <dbReference type="ARBA" id="ARBA00022448"/>
    </source>
</evidence>
<dbReference type="PANTHER" id="PTHR23501">
    <property type="entry name" value="MAJOR FACILITATOR SUPERFAMILY"/>
    <property type="match status" value="1"/>
</dbReference>
<feature type="transmembrane region" description="Helical" evidence="7">
    <location>
        <begin position="332"/>
        <end position="352"/>
    </location>
</feature>
<dbReference type="HOGENOM" id="CLU_000960_22_3_1"/>
<proteinExistence type="predicted"/>
<feature type="transmembrane region" description="Helical" evidence="7">
    <location>
        <begin position="189"/>
        <end position="212"/>
    </location>
</feature>
<evidence type="ECO:0000256" key="1">
    <source>
        <dbReference type="ARBA" id="ARBA00004127"/>
    </source>
</evidence>
<dbReference type="AlphaFoldDB" id="A0A067MGP8"/>
<evidence type="ECO:0000313" key="9">
    <source>
        <dbReference type="EMBL" id="KDQ13845.1"/>
    </source>
</evidence>
<keyword evidence="2" id="KW-0813">Transport</keyword>
<feature type="transmembrane region" description="Helical" evidence="7">
    <location>
        <begin position="104"/>
        <end position="123"/>
    </location>
</feature>
<feature type="transmembrane region" description="Helical" evidence="7">
    <location>
        <begin position="232"/>
        <end position="250"/>
    </location>
</feature>
<name>A0A067MGP8_BOTB1</name>
<feature type="transmembrane region" description="Helical" evidence="7">
    <location>
        <begin position="129"/>
        <end position="150"/>
    </location>
</feature>
<evidence type="ECO:0000256" key="5">
    <source>
        <dbReference type="ARBA" id="ARBA00023136"/>
    </source>
</evidence>
<dbReference type="SUPFAM" id="SSF103473">
    <property type="entry name" value="MFS general substrate transporter"/>
    <property type="match status" value="1"/>
</dbReference>
<evidence type="ECO:0000256" key="6">
    <source>
        <dbReference type="SAM" id="MobiDB-lite"/>
    </source>
</evidence>
<feature type="transmembrane region" description="Helical" evidence="7">
    <location>
        <begin position="162"/>
        <end position="183"/>
    </location>
</feature>
<protein>
    <recommendedName>
        <fullName evidence="8">Major facilitator superfamily (MFS) profile domain-containing protein</fullName>
    </recommendedName>
</protein>
<accession>A0A067MGP8</accession>
<organism evidence="9 10">
    <name type="scientific">Botryobasidium botryosum (strain FD-172 SS1)</name>
    <dbReference type="NCBI Taxonomy" id="930990"/>
    <lineage>
        <taxon>Eukaryota</taxon>
        <taxon>Fungi</taxon>
        <taxon>Dikarya</taxon>
        <taxon>Basidiomycota</taxon>
        <taxon>Agaricomycotina</taxon>
        <taxon>Agaricomycetes</taxon>
        <taxon>Cantharellales</taxon>
        <taxon>Botryobasidiaceae</taxon>
        <taxon>Botryobasidium</taxon>
    </lineage>
</organism>
<keyword evidence="5 7" id="KW-0472">Membrane</keyword>
<dbReference type="CDD" id="cd17502">
    <property type="entry name" value="MFS_Azr1_MDR_like"/>
    <property type="match status" value="1"/>
</dbReference>
<dbReference type="GO" id="GO:0012505">
    <property type="term" value="C:endomembrane system"/>
    <property type="evidence" value="ECO:0007669"/>
    <property type="project" value="UniProtKB-SubCell"/>
</dbReference>
<reference evidence="10" key="1">
    <citation type="journal article" date="2014" name="Proc. Natl. Acad. Sci. U.S.A.">
        <title>Extensive sampling of basidiomycete genomes demonstrates inadequacy of the white-rot/brown-rot paradigm for wood decay fungi.</title>
        <authorList>
            <person name="Riley R."/>
            <person name="Salamov A.A."/>
            <person name="Brown D.W."/>
            <person name="Nagy L.G."/>
            <person name="Floudas D."/>
            <person name="Held B.W."/>
            <person name="Levasseur A."/>
            <person name="Lombard V."/>
            <person name="Morin E."/>
            <person name="Otillar R."/>
            <person name="Lindquist E.A."/>
            <person name="Sun H."/>
            <person name="LaButti K.M."/>
            <person name="Schmutz J."/>
            <person name="Jabbour D."/>
            <person name="Luo H."/>
            <person name="Baker S.E."/>
            <person name="Pisabarro A.G."/>
            <person name="Walton J.D."/>
            <person name="Blanchette R.A."/>
            <person name="Henrissat B."/>
            <person name="Martin F."/>
            <person name="Cullen D."/>
            <person name="Hibbett D.S."/>
            <person name="Grigoriev I.V."/>
        </authorList>
    </citation>
    <scope>NUCLEOTIDE SEQUENCE [LARGE SCALE GENOMIC DNA]</scope>
    <source>
        <strain evidence="10">FD-172 SS1</strain>
    </source>
</reference>